<keyword evidence="3" id="KW-1185">Reference proteome</keyword>
<accession>A0AAE0IBJ7</accession>
<reference evidence="2" key="1">
    <citation type="journal article" date="2023" name="Mol. Phylogenet. Evol.">
        <title>Genome-scale phylogeny and comparative genomics of the fungal order Sordariales.</title>
        <authorList>
            <person name="Hensen N."/>
            <person name="Bonometti L."/>
            <person name="Westerberg I."/>
            <person name="Brannstrom I.O."/>
            <person name="Guillou S."/>
            <person name="Cros-Aarteil S."/>
            <person name="Calhoun S."/>
            <person name="Haridas S."/>
            <person name="Kuo A."/>
            <person name="Mondo S."/>
            <person name="Pangilinan J."/>
            <person name="Riley R."/>
            <person name="LaButti K."/>
            <person name="Andreopoulos B."/>
            <person name="Lipzen A."/>
            <person name="Chen C."/>
            <person name="Yan M."/>
            <person name="Daum C."/>
            <person name="Ng V."/>
            <person name="Clum A."/>
            <person name="Steindorff A."/>
            <person name="Ohm R.A."/>
            <person name="Martin F."/>
            <person name="Silar P."/>
            <person name="Natvig D.O."/>
            <person name="Lalanne C."/>
            <person name="Gautier V."/>
            <person name="Ament-Velasquez S.L."/>
            <person name="Kruys A."/>
            <person name="Hutchinson M.I."/>
            <person name="Powell A.J."/>
            <person name="Barry K."/>
            <person name="Miller A.N."/>
            <person name="Grigoriev I.V."/>
            <person name="Debuchy R."/>
            <person name="Gladieux P."/>
            <person name="Hiltunen Thoren M."/>
            <person name="Johannesson H."/>
        </authorList>
    </citation>
    <scope>NUCLEOTIDE SEQUENCE</scope>
    <source>
        <strain evidence="2">CBS 118394</strain>
    </source>
</reference>
<reference evidence="2" key="2">
    <citation type="submission" date="2023-06" db="EMBL/GenBank/DDBJ databases">
        <authorList>
            <consortium name="Lawrence Berkeley National Laboratory"/>
            <person name="Haridas S."/>
            <person name="Hensen N."/>
            <person name="Bonometti L."/>
            <person name="Westerberg I."/>
            <person name="Brannstrom I.O."/>
            <person name="Guillou S."/>
            <person name="Cros-Aarteil S."/>
            <person name="Calhoun S."/>
            <person name="Kuo A."/>
            <person name="Mondo S."/>
            <person name="Pangilinan J."/>
            <person name="Riley R."/>
            <person name="Labutti K."/>
            <person name="Andreopoulos B."/>
            <person name="Lipzen A."/>
            <person name="Chen C."/>
            <person name="Yanf M."/>
            <person name="Daum C."/>
            <person name="Ng V."/>
            <person name="Clum A."/>
            <person name="Steindorff A."/>
            <person name="Ohm R."/>
            <person name="Martin F."/>
            <person name="Silar P."/>
            <person name="Natvig D."/>
            <person name="Lalanne C."/>
            <person name="Gautier V."/>
            <person name="Ament-Velasquez S.L."/>
            <person name="Kruys A."/>
            <person name="Hutchinson M.I."/>
            <person name="Powell A.J."/>
            <person name="Barry K."/>
            <person name="Miller A.N."/>
            <person name="Grigoriev I.V."/>
            <person name="Debuchy R."/>
            <person name="Gladieux P."/>
            <person name="Thoren M.H."/>
            <person name="Johannesson H."/>
        </authorList>
    </citation>
    <scope>NUCLEOTIDE SEQUENCE</scope>
    <source>
        <strain evidence="2">CBS 118394</strain>
    </source>
</reference>
<protein>
    <submittedName>
        <fullName evidence="2">Uncharacterized protein</fullName>
    </submittedName>
</protein>
<gene>
    <name evidence="2" type="ORF">B0H66DRAFT_531347</name>
</gene>
<comment type="caution">
    <text evidence="2">The sequence shown here is derived from an EMBL/GenBank/DDBJ whole genome shotgun (WGS) entry which is preliminary data.</text>
</comment>
<proteinExistence type="predicted"/>
<dbReference type="EMBL" id="JAUEDM010000003">
    <property type="protein sequence ID" value="KAK3321986.1"/>
    <property type="molecule type" value="Genomic_DNA"/>
</dbReference>
<feature type="compositionally biased region" description="Low complexity" evidence="1">
    <location>
        <begin position="194"/>
        <end position="207"/>
    </location>
</feature>
<dbReference type="AlphaFoldDB" id="A0AAE0IBJ7"/>
<feature type="region of interest" description="Disordered" evidence="1">
    <location>
        <begin position="48"/>
        <end position="90"/>
    </location>
</feature>
<feature type="compositionally biased region" description="Basic residues" evidence="1">
    <location>
        <begin position="249"/>
        <end position="260"/>
    </location>
</feature>
<dbReference type="Proteomes" id="UP001283341">
    <property type="component" value="Unassembled WGS sequence"/>
</dbReference>
<organism evidence="2 3">
    <name type="scientific">Apodospora peruviana</name>
    <dbReference type="NCBI Taxonomy" id="516989"/>
    <lineage>
        <taxon>Eukaryota</taxon>
        <taxon>Fungi</taxon>
        <taxon>Dikarya</taxon>
        <taxon>Ascomycota</taxon>
        <taxon>Pezizomycotina</taxon>
        <taxon>Sordariomycetes</taxon>
        <taxon>Sordariomycetidae</taxon>
        <taxon>Sordariales</taxon>
        <taxon>Lasiosphaeriaceae</taxon>
        <taxon>Apodospora</taxon>
    </lineage>
</organism>
<name>A0AAE0IBJ7_9PEZI</name>
<sequence>MSKSRVLAAIYVIRNCNEFAEDVKRITRSILPYDKAGVVARSAYYTPKSLQPDMPAASGVKPDSAGGIEQQPLPPHAQRRSEASSGDDSADIDPIEYNWVMLVGFTKLPKNEDVARHIHKQLAEALRSTPGECTLFTFASAAHNKQSLLQWMEENEDILSRSQWDEDRFGEKGTDEFGSFEEVRQSTKLTGLWKASRASKAATTSAAGENDAADKGGKEAEGPRPDEEEKGRLAAIDTSGLSKKDLRKAAKAAKAGKKKA</sequence>
<evidence type="ECO:0000313" key="2">
    <source>
        <dbReference type="EMBL" id="KAK3321986.1"/>
    </source>
</evidence>
<feature type="region of interest" description="Disordered" evidence="1">
    <location>
        <begin position="193"/>
        <end position="260"/>
    </location>
</feature>
<evidence type="ECO:0000256" key="1">
    <source>
        <dbReference type="SAM" id="MobiDB-lite"/>
    </source>
</evidence>
<feature type="compositionally biased region" description="Basic and acidic residues" evidence="1">
    <location>
        <begin position="212"/>
        <end position="232"/>
    </location>
</feature>
<evidence type="ECO:0000313" key="3">
    <source>
        <dbReference type="Proteomes" id="UP001283341"/>
    </source>
</evidence>